<accession>A0A8T1BWH1</accession>
<dbReference type="Proteomes" id="UP000774804">
    <property type="component" value="Unassembled WGS sequence"/>
</dbReference>
<feature type="region of interest" description="Disordered" evidence="1">
    <location>
        <begin position="1"/>
        <end position="36"/>
    </location>
</feature>
<dbReference type="Proteomes" id="UP000736787">
    <property type="component" value="Unassembled WGS sequence"/>
</dbReference>
<dbReference type="EMBL" id="RCMI01000419">
    <property type="protein sequence ID" value="KAG2911591.1"/>
    <property type="molecule type" value="Genomic_DNA"/>
</dbReference>
<protein>
    <submittedName>
        <fullName evidence="2">Uncharacterized protein</fullName>
    </submittedName>
</protein>
<evidence type="ECO:0000313" key="2">
    <source>
        <dbReference type="EMBL" id="KAG2911591.1"/>
    </source>
</evidence>
<gene>
    <name evidence="2" type="ORF">PC115_g12517</name>
    <name evidence="3" type="ORF">PC117_g766</name>
    <name evidence="4" type="ORF">PC129_g11343</name>
</gene>
<dbReference type="AlphaFoldDB" id="A0A8T1BWH1"/>
<evidence type="ECO:0000256" key="1">
    <source>
        <dbReference type="SAM" id="MobiDB-lite"/>
    </source>
</evidence>
<proteinExistence type="predicted"/>
<evidence type="ECO:0000313" key="4">
    <source>
        <dbReference type="EMBL" id="KAG3217830.1"/>
    </source>
</evidence>
<evidence type="ECO:0000313" key="5">
    <source>
        <dbReference type="Proteomes" id="UP000774804"/>
    </source>
</evidence>
<dbReference type="EMBL" id="RCMK01000008">
    <property type="protein sequence ID" value="KAG2955018.1"/>
    <property type="molecule type" value="Genomic_DNA"/>
</dbReference>
<reference evidence="2" key="1">
    <citation type="submission" date="2018-10" db="EMBL/GenBank/DDBJ databases">
        <title>Effector identification in a new, highly contiguous assembly of the strawberry crown rot pathogen Phytophthora cactorum.</title>
        <authorList>
            <person name="Armitage A.D."/>
            <person name="Nellist C.F."/>
            <person name="Bates H."/>
            <person name="Vickerstaff R.J."/>
            <person name="Harrison R.J."/>
        </authorList>
    </citation>
    <scope>NUCLEOTIDE SEQUENCE</scope>
    <source>
        <strain evidence="2">4032</strain>
        <strain evidence="3">4040</strain>
        <strain evidence="4">P421</strain>
    </source>
</reference>
<comment type="caution">
    <text evidence="2">The sequence shown here is derived from an EMBL/GenBank/DDBJ whole genome shotgun (WGS) entry which is preliminary data.</text>
</comment>
<sequence length="36" mass="3751">MLSVKAEAAVTSKEVAQNEEGTVQVETGDNEEKASA</sequence>
<name>A0A8T1BWH1_9STRA</name>
<dbReference type="EMBL" id="RCMV01000397">
    <property type="protein sequence ID" value="KAG3217830.1"/>
    <property type="molecule type" value="Genomic_DNA"/>
</dbReference>
<dbReference type="Proteomes" id="UP000760860">
    <property type="component" value="Unassembled WGS sequence"/>
</dbReference>
<organism evidence="2 5">
    <name type="scientific">Phytophthora cactorum</name>
    <dbReference type="NCBI Taxonomy" id="29920"/>
    <lineage>
        <taxon>Eukaryota</taxon>
        <taxon>Sar</taxon>
        <taxon>Stramenopiles</taxon>
        <taxon>Oomycota</taxon>
        <taxon>Peronosporomycetes</taxon>
        <taxon>Peronosporales</taxon>
        <taxon>Peronosporaceae</taxon>
        <taxon>Phytophthora</taxon>
    </lineage>
</organism>
<evidence type="ECO:0000313" key="3">
    <source>
        <dbReference type="EMBL" id="KAG2955018.1"/>
    </source>
</evidence>